<evidence type="ECO:0000256" key="1">
    <source>
        <dbReference type="SAM" id="Phobius"/>
    </source>
</evidence>
<name>A0A1M5HI79_9BACT</name>
<reference evidence="3" key="1">
    <citation type="submission" date="2016-11" db="EMBL/GenBank/DDBJ databases">
        <authorList>
            <person name="Varghese N."/>
            <person name="Submissions S."/>
        </authorList>
    </citation>
    <scope>NUCLEOTIDE SEQUENCE [LARGE SCALE GENOMIC DNA]</scope>
    <source>
        <strain evidence="3">DSM 27370</strain>
    </source>
</reference>
<organism evidence="2 3">
    <name type="scientific">Dysgonomonas macrotermitis</name>
    <dbReference type="NCBI Taxonomy" id="1346286"/>
    <lineage>
        <taxon>Bacteria</taxon>
        <taxon>Pseudomonadati</taxon>
        <taxon>Bacteroidota</taxon>
        <taxon>Bacteroidia</taxon>
        <taxon>Bacteroidales</taxon>
        <taxon>Dysgonomonadaceae</taxon>
        <taxon>Dysgonomonas</taxon>
    </lineage>
</organism>
<dbReference type="RefSeq" id="WP_062183068.1">
    <property type="nucleotide sequence ID" value="NZ_BBXL01000019.1"/>
</dbReference>
<accession>A0A1M5HI79</accession>
<keyword evidence="1" id="KW-1133">Transmembrane helix</keyword>
<keyword evidence="3" id="KW-1185">Reference proteome</keyword>
<protein>
    <recommendedName>
        <fullName evidence="4">DUF3999 domain-containing protein</fullName>
    </recommendedName>
</protein>
<keyword evidence="1" id="KW-0812">Transmembrane</keyword>
<dbReference type="Proteomes" id="UP000184480">
    <property type="component" value="Unassembled WGS sequence"/>
</dbReference>
<evidence type="ECO:0000313" key="3">
    <source>
        <dbReference type="Proteomes" id="UP000184480"/>
    </source>
</evidence>
<dbReference type="EMBL" id="FQUC01000016">
    <property type="protein sequence ID" value="SHG15660.1"/>
    <property type="molecule type" value="Genomic_DNA"/>
</dbReference>
<gene>
    <name evidence="2" type="ORF">SAMN05444362_11674</name>
</gene>
<dbReference type="OrthoDB" id="994644at2"/>
<evidence type="ECO:0000313" key="2">
    <source>
        <dbReference type="EMBL" id="SHG15660.1"/>
    </source>
</evidence>
<dbReference type="STRING" id="1346286.SAMN05444362_11674"/>
<feature type="transmembrane region" description="Helical" evidence="1">
    <location>
        <begin position="376"/>
        <end position="397"/>
    </location>
</feature>
<keyword evidence="1" id="KW-0472">Membrane</keyword>
<proteinExistence type="predicted"/>
<evidence type="ECO:0008006" key="4">
    <source>
        <dbReference type="Google" id="ProtNLM"/>
    </source>
</evidence>
<sequence>MKRYISTLLLATAAIVQTAAHDWYKAEIKYSVPKSGYYNIELNQDLIATSRSFDFSDLRILDKEGKETPYFARPADPVKETNRFITYNIKSSSIKDSINTIVIDNTAGETLSRFSMVVRSADAAKYVQVRGSSDLSQWYIVKQQSDVTYSGFGQNDNSEILVVDFPKGNYKYYEIRLTTNQHSPIEVLRVGRFHNSNIYGQLTEIDLGKFTVKDSTDKCTYIRFPELQYPYRINKLRFVIKNTPDYYRQAYIKDKQVIKNIALSSRESNTFFFTNQSLAKDDSYIRIENKDNRPLEIDSIRAYGLNRYLCAYLEEGQSYTVVVQHKDYPGNPQYDLQHFSKDIPEDLPIITTSKPEKISEPEVSTERSRMWFEQPLFLWSVIIIVGLFLLGICYKMVMDMKKKDK</sequence>
<dbReference type="AlphaFoldDB" id="A0A1M5HI79"/>